<comment type="function">
    <text evidence="4">Acts as a negative regulator of abscisic acid (ABA) response.</text>
</comment>
<dbReference type="Pfam" id="PF16135">
    <property type="entry name" value="TDBD"/>
    <property type="match status" value="1"/>
</dbReference>
<dbReference type="AlphaFoldDB" id="A0A6J5YAV4"/>
<feature type="compositionally biased region" description="Polar residues" evidence="5">
    <location>
        <begin position="299"/>
        <end position="312"/>
    </location>
</feature>
<evidence type="ECO:0000313" key="7">
    <source>
        <dbReference type="EMBL" id="CAB4321527.1"/>
    </source>
</evidence>
<protein>
    <recommendedName>
        <fullName evidence="4">Ninja-family protein</fullName>
    </recommendedName>
    <alternativeName>
        <fullName evidence="4">ABI-binding protein</fullName>
    </alternativeName>
</protein>
<evidence type="ECO:0000259" key="6">
    <source>
        <dbReference type="Pfam" id="PF16135"/>
    </source>
</evidence>
<comment type="similarity">
    <text evidence="2 4">Belongs to the Ninja family.</text>
</comment>
<keyword evidence="3 4" id="KW-0539">Nucleus</keyword>
<evidence type="ECO:0000313" key="8">
    <source>
        <dbReference type="Proteomes" id="UP000507245"/>
    </source>
</evidence>
<feature type="region of interest" description="Disordered" evidence="5">
    <location>
        <begin position="179"/>
        <end position="336"/>
    </location>
</feature>
<feature type="domain" description="Tify" evidence="6">
    <location>
        <begin position="366"/>
        <end position="398"/>
    </location>
</feature>
<dbReference type="Proteomes" id="UP000507245">
    <property type="component" value="Unassembled WGS sequence"/>
</dbReference>
<organism evidence="7 8">
    <name type="scientific">Prunus armeniaca</name>
    <name type="common">Apricot</name>
    <name type="synonym">Armeniaca vulgaris</name>
    <dbReference type="NCBI Taxonomy" id="36596"/>
    <lineage>
        <taxon>Eukaryota</taxon>
        <taxon>Viridiplantae</taxon>
        <taxon>Streptophyta</taxon>
        <taxon>Embryophyta</taxon>
        <taxon>Tracheophyta</taxon>
        <taxon>Spermatophyta</taxon>
        <taxon>Magnoliopsida</taxon>
        <taxon>eudicotyledons</taxon>
        <taxon>Gunneridae</taxon>
        <taxon>Pentapetalae</taxon>
        <taxon>rosids</taxon>
        <taxon>fabids</taxon>
        <taxon>Rosales</taxon>
        <taxon>Rosaceae</taxon>
        <taxon>Amygdaloideae</taxon>
        <taxon>Amygdaleae</taxon>
        <taxon>Prunus</taxon>
    </lineage>
</organism>
<accession>A0A6J5YAV4</accession>
<dbReference type="PANTHER" id="PTHR31413">
    <property type="entry name" value="AFP HOMOLOG 2"/>
    <property type="match status" value="1"/>
</dbReference>
<evidence type="ECO:0000256" key="5">
    <source>
        <dbReference type="SAM" id="MobiDB-lite"/>
    </source>
</evidence>
<feature type="compositionally biased region" description="Polar residues" evidence="5">
    <location>
        <begin position="235"/>
        <end position="252"/>
    </location>
</feature>
<feature type="compositionally biased region" description="Basic and acidic residues" evidence="5">
    <location>
        <begin position="62"/>
        <end position="90"/>
    </location>
</feature>
<feature type="compositionally biased region" description="Polar residues" evidence="5">
    <location>
        <begin position="260"/>
        <end position="276"/>
    </location>
</feature>
<dbReference type="GO" id="GO:0005634">
    <property type="term" value="C:nucleus"/>
    <property type="evidence" value="ECO:0007669"/>
    <property type="project" value="UniProtKB-SubCell"/>
</dbReference>
<dbReference type="GO" id="GO:0045892">
    <property type="term" value="P:negative regulation of DNA-templated transcription"/>
    <property type="evidence" value="ECO:0007669"/>
    <property type="project" value="TreeGrafter"/>
</dbReference>
<feature type="compositionally biased region" description="Polar residues" evidence="5">
    <location>
        <begin position="179"/>
        <end position="195"/>
    </location>
</feature>
<feature type="compositionally biased region" description="Low complexity" evidence="5">
    <location>
        <begin position="109"/>
        <end position="124"/>
    </location>
</feature>
<evidence type="ECO:0000256" key="3">
    <source>
        <dbReference type="ARBA" id="ARBA00023242"/>
    </source>
</evidence>
<comment type="subcellular location">
    <subcellularLocation>
        <location evidence="1 4">Nucleus</location>
    </subcellularLocation>
</comment>
<dbReference type="InterPro" id="IPR031307">
    <property type="entry name" value="Ninja_fam"/>
</dbReference>
<keyword evidence="8" id="KW-1185">Reference proteome</keyword>
<dbReference type="OrthoDB" id="667358at2759"/>
<evidence type="ECO:0000256" key="4">
    <source>
        <dbReference type="RuleBase" id="RU369029"/>
    </source>
</evidence>
<gene>
    <name evidence="7" type="ORF">ORAREDHAP_LOCUS50729</name>
</gene>
<proteinExistence type="inferred from homology"/>
<name>A0A6J5YAV4_PRUAR</name>
<feature type="compositionally biased region" description="Polar residues" evidence="5">
    <location>
        <begin position="202"/>
        <end position="222"/>
    </location>
</feature>
<feature type="region of interest" description="Disordered" evidence="5">
    <location>
        <begin position="39"/>
        <end position="124"/>
    </location>
</feature>
<sequence length="405" mass="43472">MVEVSEPGLKEEEIELDLGLSIGGSFRKPEKLQLVNGFGLDRRGKENQTASSEPESALLDSQTKREIQALRRQEAKRKREEKRSRGRNEAQTEEQQQQPAIKRERTETNGNVNVNLNMNNSETEPRYPVQPAQYPYPPVQFVPYTNGFAYPCAMPCWAPGGAGGFRPFQAHKNLANNGCETEQNGGVGKTTTSSNGGLGKTGSLNGSPMCSSSTVSDHQSAVSHEGGGSSETRSHSGQSLPEKTHLNNGSISKETKAQSEHTATSNSFKSNSQGNDQKLAPKEEPKSGNTEPVSIAKPISSNGDSATATSTPLKEITKMDPVAKPPKPQMQTGSLPQMPYVSTTGNGPNGKTIHGFLYSYTKSEISIVCVCHGSTFSPAEFVQHAGGTDVSQPLRHITVIPSAFG</sequence>
<dbReference type="GO" id="GO:0007165">
    <property type="term" value="P:signal transduction"/>
    <property type="evidence" value="ECO:0007669"/>
    <property type="project" value="InterPro"/>
</dbReference>
<dbReference type="EMBL" id="CAEKKB010000008">
    <property type="protein sequence ID" value="CAB4321527.1"/>
    <property type="molecule type" value="Genomic_DNA"/>
</dbReference>
<reference evidence="8" key="1">
    <citation type="journal article" date="2020" name="Genome Biol.">
        <title>Gamete binning: chromosome-level and haplotype-resolved genome assembly enabled by high-throughput single-cell sequencing of gamete genomes.</title>
        <authorList>
            <person name="Campoy J.A."/>
            <person name="Sun H."/>
            <person name="Goel M."/>
            <person name="Jiao W.-B."/>
            <person name="Folz-Donahue K."/>
            <person name="Wang N."/>
            <person name="Rubio M."/>
            <person name="Liu C."/>
            <person name="Kukat C."/>
            <person name="Ruiz D."/>
            <person name="Huettel B."/>
            <person name="Schneeberger K."/>
        </authorList>
    </citation>
    <scope>NUCLEOTIDE SEQUENCE [LARGE SCALE GENOMIC DNA]</scope>
    <source>
        <strain evidence="8">cv. Rojo Pasion</strain>
    </source>
</reference>
<dbReference type="PANTHER" id="PTHR31413:SF15">
    <property type="entry name" value="NINJA-FAMILY PROTEIN"/>
    <property type="match status" value="1"/>
</dbReference>
<dbReference type="InterPro" id="IPR032308">
    <property type="entry name" value="TDBD"/>
</dbReference>
<evidence type="ECO:0000256" key="1">
    <source>
        <dbReference type="ARBA" id="ARBA00004123"/>
    </source>
</evidence>
<evidence type="ECO:0000256" key="2">
    <source>
        <dbReference type="ARBA" id="ARBA00006081"/>
    </source>
</evidence>